<dbReference type="PANTHER" id="PTHR43943">
    <property type="entry name" value="DEHYDROGENASE/REDUCTASE (SDR FAMILY) MEMBER 4"/>
    <property type="match status" value="1"/>
</dbReference>
<proteinExistence type="inferred from homology"/>
<dbReference type="PANTHER" id="PTHR43943:SF2">
    <property type="entry name" value="DEHYDROGENASE_REDUCTASE 4"/>
    <property type="match status" value="1"/>
</dbReference>
<dbReference type="Proteomes" id="UP000317648">
    <property type="component" value="Chromosome"/>
</dbReference>
<dbReference type="InterPro" id="IPR057326">
    <property type="entry name" value="KR_dom"/>
</dbReference>
<dbReference type="EMBL" id="CP036433">
    <property type="protein sequence ID" value="QDU93416.1"/>
    <property type="molecule type" value="Genomic_DNA"/>
</dbReference>
<dbReference type="Gene3D" id="3.40.50.720">
    <property type="entry name" value="NAD(P)-binding Rossmann-like Domain"/>
    <property type="match status" value="1"/>
</dbReference>
<dbReference type="CDD" id="cd05233">
    <property type="entry name" value="SDR_c"/>
    <property type="match status" value="1"/>
</dbReference>
<dbReference type="FunFam" id="3.40.50.720:FF:000084">
    <property type="entry name" value="Short-chain dehydrogenase reductase"/>
    <property type="match status" value="1"/>
</dbReference>
<evidence type="ECO:0000313" key="4">
    <source>
        <dbReference type="Proteomes" id="UP000317648"/>
    </source>
</evidence>
<dbReference type="EC" id="1.-.-.-" evidence="3"/>
<dbReference type="SUPFAM" id="SSF51735">
    <property type="entry name" value="NAD(P)-binding Rossmann-fold domains"/>
    <property type="match status" value="1"/>
</dbReference>
<dbReference type="AlphaFoldDB" id="A0A518DNK7"/>
<sequence length="250" mass="26656">MELQGKRAFITGGSKGIGAAIAIDLAKLGCHVAINGRNDDDESQAVLQAIEQAGSIGHMVVGDVAKEEECNRCVDEAAAAMGGLDILVHSAGGPAWGNIEDCQKETWLEAFDIHVHAAYYLCRRALPLMRKNSEGAILLISSVAGIRGVPNALAYATVKGAVLQFTRSLARDTADDNIRVNCLAPGVIRTRFHDAMTPEAQAHNLAVRIPLHREGTPQDVAEAARMMLTNEFITGETIVIDGGTSMQVCR</sequence>
<evidence type="ECO:0000313" key="3">
    <source>
        <dbReference type="EMBL" id="QDU93416.1"/>
    </source>
</evidence>
<evidence type="ECO:0000259" key="2">
    <source>
        <dbReference type="SMART" id="SM00822"/>
    </source>
</evidence>
<protein>
    <submittedName>
        <fullName evidence="3">General stress protein 39</fullName>
        <ecNumber evidence="3">1.-.-.-</ecNumber>
    </submittedName>
</protein>
<dbReference type="OrthoDB" id="266183at2"/>
<dbReference type="SMART" id="SM00822">
    <property type="entry name" value="PKS_KR"/>
    <property type="match status" value="1"/>
</dbReference>
<dbReference type="PRINTS" id="PR00081">
    <property type="entry name" value="GDHRDH"/>
</dbReference>
<organism evidence="3 4">
    <name type="scientific">Lignipirellula cremea</name>
    <dbReference type="NCBI Taxonomy" id="2528010"/>
    <lineage>
        <taxon>Bacteria</taxon>
        <taxon>Pseudomonadati</taxon>
        <taxon>Planctomycetota</taxon>
        <taxon>Planctomycetia</taxon>
        <taxon>Pirellulales</taxon>
        <taxon>Pirellulaceae</taxon>
        <taxon>Lignipirellula</taxon>
    </lineage>
</organism>
<dbReference type="InterPro" id="IPR002347">
    <property type="entry name" value="SDR_fam"/>
</dbReference>
<keyword evidence="4" id="KW-1185">Reference proteome</keyword>
<name>A0A518DNK7_9BACT</name>
<reference evidence="3 4" key="1">
    <citation type="submission" date="2019-02" db="EMBL/GenBank/DDBJ databases">
        <title>Deep-cultivation of Planctomycetes and their phenomic and genomic characterization uncovers novel biology.</title>
        <authorList>
            <person name="Wiegand S."/>
            <person name="Jogler M."/>
            <person name="Boedeker C."/>
            <person name="Pinto D."/>
            <person name="Vollmers J."/>
            <person name="Rivas-Marin E."/>
            <person name="Kohn T."/>
            <person name="Peeters S.H."/>
            <person name="Heuer A."/>
            <person name="Rast P."/>
            <person name="Oberbeckmann S."/>
            <person name="Bunk B."/>
            <person name="Jeske O."/>
            <person name="Meyerdierks A."/>
            <person name="Storesund J.E."/>
            <person name="Kallscheuer N."/>
            <person name="Luecker S."/>
            <person name="Lage O.M."/>
            <person name="Pohl T."/>
            <person name="Merkel B.J."/>
            <person name="Hornburger P."/>
            <person name="Mueller R.-W."/>
            <person name="Bruemmer F."/>
            <person name="Labrenz M."/>
            <person name="Spormann A.M."/>
            <person name="Op den Camp H."/>
            <person name="Overmann J."/>
            <person name="Amann R."/>
            <person name="Jetten M.S.M."/>
            <person name="Mascher T."/>
            <person name="Medema M.H."/>
            <person name="Devos D.P."/>
            <person name="Kaster A.-K."/>
            <person name="Ovreas L."/>
            <person name="Rohde M."/>
            <person name="Galperin M.Y."/>
            <person name="Jogler C."/>
        </authorList>
    </citation>
    <scope>NUCLEOTIDE SEQUENCE [LARGE SCALE GENOMIC DNA]</scope>
    <source>
        <strain evidence="3 4">Pla85_3_4</strain>
    </source>
</reference>
<feature type="domain" description="Ketoreductase" evidence="2">
    <location>
        <begin position="6"/>
        <end position="186"/>
    </location>
</feature>
<keyword evidence="3" id="KW-0560">Oxidoreductase</keyword>
<dbReference type="KEGG" id="lcre:Pla8534_11960"/>
<dbReference type="InterPro" id="IPR036291">
    <property type="entry name" value="NAD(P)-bd_dom_sf"/>
</dbReference>
<evidence type="ECO:0000256" key="1">
    <source>
        <dbReference type="ARBA" id="ARBA00006484"/>
    </source>
</evidence>
<dbReference type="PRINTS" id="PR00080">
    <property type="entry name" value="SDRFAMILY"/>
</dbReference>
<dbReference type="GO" id="GO:0016491">
    <property type="term" value="F:oxidoreductase activity"/>
    <property type="evidence" value="ECO:0007669"/>
    <property type="project" value="UniProtKB-KW"/>
</dbReference>
<accession>A0A518DNK7</accession>
<dbReference type="Pfam" id="PF13561">
    <property type="entry name" value="adh_short_C2"/>
    <property type="match status" value="1"/>
</dbReference>
<comment type="similarity">
    <text evidence="1">Belongs to the short-chain dehydrogenases/reductases (SDR) family.</text>
</comment>
<gene>
    <name evidence="3" type="primary">ydaD</name>
    <name evidence="3" type="ORF">Pla8534_11960</name>
</gene>